<dbReference type="BioCyc" id="SCEL448385:SCE_RS43440-MONOMER"/>
<feature type="signal peptide" evidence="2">
    <location>
        <begin position="1"/>
        <end position="22"/>
    </location>
</feature>
<dbReference type="InterPro" id="IPR009091">
    <property type="entry name" value="RCC1/BLIP-II"/>
</dbReference>
<proteinExistence type="predicted"/>
<evidence type="ECO:0000256" key="1">
    <source>
        <dbReference type="SAM" id="MobiDB-lite"/>
    </source>
</evidence>
<evidence type="ECO:0000313" key="3">
    <source>
        <dbReference type="EMBL" id="CAN98650.1"/>
    </source>
</evidence>
<dbReference type="GO" id="GO:0005737">
    <property type="term" value="C:cytoplasm"/>
    <property type="evidence" value="ECO:0007669"/>
    <property type="project" value="TreeGrafter"/>
</dbReference>
<dbReference type="HOGENOM" id="CLU_005210_8_0_7"/>
<dbReference type="Pfam" id="PF13540">
    <property type="entry name" value="RCC1_2"/>
    <property type="match status" value="3"/>
</dbReference>
<dbReference type="eggNOG" id="COG5184">
    <property type="taxonomic scope" value="Bacteria"/>
</dbReference>
<dbReference type="Proteomes" id="UP000002139">
    <property type="component" value="Chromosome"/>
</dbReference>
<sequence>MHRLRLPMTALGFLTIATIALCAGCSPSERNFASAGGGQGGGAGHGSASAGGEGGASGQGSAGGQGGAGGQGVACTSPKDCPAGENAAPTCEDGVCALACDAGFLDCDAATPGCETSARDPQHCGACGRRCAMECVDGAEGAFCNDPVEISAGFAHTCALRGDGSVWCWGRNTFGEAGAPVDQPTLPWPARVSLPGKAIHVAAGGGFSRTDNIAPGHSCAVMEDTTVVCWGHGVRGQIGNGSYLDSVGPTRVTSLINVVQISLGAAHSCAVKTGDELYCWGSDEEGQIGNGAAEQSGYATPLLVRSDIRQVAAGQDHTCAIKASDGGVLCWGRNFDGQLGNGGQTSSPSPVNVLAPLAAGVDEVAAGDRHTCARKGAEVYCFGNDYNGAVGANRYGPVPEPTLVAVPRATRIDVGRERSGAVSGDARALKMWGVAFLGNGNGMLSTQPVDVPIDGVAQLAGGYQHTCALKATGEILCWGENAEGQLGVGQGVGDQPSPVAVKFEP</sequence>
<dbReference type="Pfam" id="PF00415">
    <property type="entry name" value="RCC1"/>
    <property type="match status" value="1"/>
</dbReference>
<accession>A9FUN5</accession>
<dbReference type="InterPro" id="IPR000408">
    <property type="entry name" value="Reg_chr_condens"/>
</dbReference>
<evidence type="ECO:0000256" key="2">
    <source>
        <dbReference type="SAM" id="SignalP"/>
    </source>
</evidence>
<dbReference type="InterPro" id="IPR051553">
    <property type="entry name" value="Ran_GTPase-activating"/>
</dbReference>
<dbReference type="STRING" id="448385.sce8480"/>
<dbReference type="PANTHER" id="PTHR45982:SF1">
    <property type="entry name" value="REGULATOR OF CHROMOSOME CONDENSATION"/>
    <property type="match status" value="1"/>
</dbReference>
<dbReference type="SUPFAM" id="SSF50985">
    <property type="entry name" value="RCC1/BLIP-II"/>
    <property type="match status" value="1"/>
</dbReference>
<dbReference type="PANTHER" id="PTHR45982">
    <property type="entry name" value="REGULATOR OF CHROMOSOME CONDENSATION"/>
    <property type="match status" value="1"/>
</dbReference>
<dbReference type="AlphaFoldDB" id="A9FUN5"/>
<dbReference type="PROSITE" id="PS50012">
    <property type="entry name" value="RCC1_3"/>
    <property type="match status" value="5"/>
</dbReference>
<dbReference type="PRINTS" id="PR00633">
    <property type="entry name" value="RCCNDNSATION"/>
</dbReference>
<feature type="region of interest" description="Disordered" evidence="1">
    <location>
        <begin position="36"/>
        <end position="65"/>
    </location>
</feature>
<dbReference type="KEGG" id="scl:sce8480"/>
<keyword evidence="2" id="KW-0732">Signal</keyword>
<keyword evidence="4" id="KW-1185">Reference proteome</keyword>
<reference evidence="3 4" key="1">
    <citation type="journal article" date="2007" name="Nat. Biotechnol.">
        <title>Complete genome sequence of the myxobacterium Sorangium cellulosum.</title>
        <authorList>
            <person name="Schneiker S."/>
            <person name="Perlova O."/>
            <person name="Kaiser O."/>
            <person name="Gerth K."/>
            <person name="Alici A."/>
            <person name="Altmeyer M.O."/>
            <person name="Bartels D."/>
            <person name="Bekel T."/>
            <person name="Beyer S."/>
            <person name="Bode E."/>
            <person name="Bode H.B."/>
            <person name="Bolten C.J."/>
            <person name="Choudhuri J.V."/>
            <person name="Doss S."/>
            <person name="Elnakady Y.A."/>
            <person name="Frank B."/>
            <person name="Gaigalat L."/>
            <person name="Goesmann A."/>
            <person name="Groeger C."/>
            <person name="Gross F."/>
            <person name="Jelsbak L."/>
            <person name="Jelsbak L."/>
            <person name="Kalinowski J."/>
            <person name="Kegler C."/>
            <person name="Knauber T."/>
            <person name="Konietzny S."/>
            <person name="Kopp M."/>
            <person name="Krause L."/>
            <person name="Krug D."/>
            <person name="Linke B."/>
            <person name="Mahmud T."/>
            <person name="Martinez-Arias R."/>
            <person name="McHardy A.C."/>
            <person name="Merai M."/>
            <person name="Meyer F."/>
            <person name="Mormann S."/>
            <person name="Munoz-Dorado J."/>
            <person name="Perez J."/>
            <person name="Pradella S."/>
            <person name="Rachid S."/>
            <person name="Raddatz G."/>
            <person name="Rosenau F."/>
            <person name="Rueckert C."/>
            <person name="Sasse F."/>
            <person name="Scharfe M."/>
            <person name="Schuster S.C."/>
            <person name="Suen G."/>
            <person name="Treuner-Lange A."/>
            <person name="Velicer G.J."/>
            <person name="Vorholter F.-J."/>
            <person name="Weissman K.J."/>
            <person name="Welch R.D."/>
            <person name="Wenzel S.C."/>
            <person name="Whitworth D.E."/>
            <person name="Wilhelm S."/>
            <person name="Wittmann C."/>
            <person name="Bloecker H."/>
            <person name="Puehler A."/>
            <person name="Mueller R."/>
        </authorList>
    </citation>
    <scope>NUCLEOTIDE SEQUENCE [LARGE SCALE GENOMIC DNA]</scope>
    <source>
        <strain evidence="4">So ce56</strain>
    </source>
</reference>
<evidence type="ECO:0000313" key="4">
    <source>
        <dbReference type="Proteomes" id="UP000002139"/>
    </source>
</evidence>
<protein>
    <recommendedName>
        <fullName evidence="5">BNR repeat domain protein</fullName>
    </recommendedName>
</protein>
<evidence type="ECO:0008006" key="5">
    <source>
        <dbReference type="Google" id="ProtNLM"/>
    </source>
</evidence>
<organism evidence="3 4">
    <name type="scientific">Sorangium cellulosum (strain So ce56)</name>
    <name type="common">Polyangium cellulosum (strain So ce56)</name>
    <dbReference type="NCBI Taxonomy" id="448385"/>
    <lineage>
        <taxon>Bacteria</taxon>
        <taxon>Pseudomonadati</taxon>
        <taxon>Myxococcota</taxon>
        <taxon>Polyangia</taxon>
        <taxon>Polyangiales</taxon>
        <taxon>Polyangiaceae</taxon>
        <taxon>Sorangium</taxon>
    </lineage>
</organism>
<dbReference type="GO" id="GO:0005085">
    <property type="term" value="F:guanyl-nucleotide exchange factor activity"/>
    <property type="evidence" value="ECO:0007669"/>
    <property type="project" value="TreeGrafter"/>
</dbReference>
<dbReference type="EMBL" id="AM746676">
    <property type="protein sequence ID" value="CAN98650.1"/>
    <property type="molecule type" value="Genomic_DNA"/>
</dbReference>
<name>A9FUN5_SORC5</name>
<gene>
    <name evidence="3" type="ordered locus">sce8480</name>
</gene>
<dbReference type="Gene3D" id="2.130.10.30">
    <property type="entry name" value="Regulator of chromosome condensation 1/beta-lactamase-inhibitor protein II"/>
    <property type="match status" value="2"/>
</dbReference>
<dbReference type="RefSeq" id="WP_012241089.1">
    <property type="nucleotide sequence ID" value="NC_010162.1"/>
</dbReference>
<feature type="chain" id="PRO_5002737866" description="BNR repeat domain protein" evidence="2">
    <location>
        <begin position="23"/>
        <end position="505"/>
    </location>
</feature>